<dbReference type="Proteomes" id="UP001597018">
    <property type="component" value="Unassembled WGS sequence"/>
</dbReference>
<accession>A0ABW3FW60</accession>
<reference evidence="6" key="1">
    <citation type="journal article" date="2019" name="Int. J. Syst. Evol. Microbiol.">
        <title>The Global Catalogue of Microorganisms (GCM) 10K type strain sequencing project: providing services to taxonomists for standard genome sequencing and annotation.</title>
        <authorList>
            <consortium name="The Broad Institute Genomics Platform"/>
            <consortium name="The Broad Institute Genome Sequencing Center for Infectious Disease"/>
            <person name="Wu L."/>
            <person name="Ma J."/>
        </authorList>
    </citation>
    <scope>NUCLEOTIDE SEQUENCE [LARGE SCALE GENOMIC DNA]</scope>
    <source>
        <strain evidence="6">CCUG 56401</strain>
    </source>
</reference>
<dbReference type="RefSeq" id="WP_263249055.1">
    <property type="nucleotide sequence ID" value="NZ_BAABLT010000048.1"/>
</dbReference>
<evidence type="ECO:0000313" key="5">
    <source>
        <dbReference type="EMBL" id="MFD0921011.1"/>
    </source>
</evidence>
<protein>
    <submittedName>
        <fullName evidence="5">ESX secretion-associated protein EspG</fullName>
    </submittedName>
</protein>
<sequence>MECSFWEFGAIVRQERARHEAGLVSAVEARRKFDVPVFVASRASGLPRPDDPRATLAEAEASVRAKGWIERSGRLDDSWYEIVSTLVYGPSLAYLYLNAPDSAETRALVAASRGLAFRIVLRGERVRIDEVRPDAAERALVACLPDVAPAPGRAVEVPTGVLRAAGIEAENHRADQGDWIAYELGQADVPASDAREIGRFCKLADRTTAHFNVAVRDTRGAGHLAPWAITVHHSPAGRVAQIPQPPGGERTVVGPGSAKVIAVALCEYRDRMHLQLGEDRLSSRL</sequence>
<dbReference type="Pfam" id="PF14011">
    <property type="entry name" value="ESX-1_EspG"/>
    <property type="match status" value="1"/>
</dbReference>
<evidence type="ECO:0000313" key="6">
    <source>
        <dbReference type="Proteomes" id="UP001597018"/>
    </source>
</evidence>
<keyword evidence="6" id="KW-1185">Reference proteome</keyword>
<evidence type="ECO:0000256" key="3">
    <source>
        <dbReference type="ARBA" id="ARBA00022490"/>
    </source>
</evidence>
<keyword evidence="3" id="KW-0963">Cytoplasm</keyword>
<organism evidence="5 6">
    <name type="scientific">Saccharopolyspora rosea</name>
    <dbReference type="NCBI Taxonomy" id="524884"/>
    <lineage>
        <taxon>Bacteria</taxon>
        <taxon>Bacillati</taxon>
        <taxon>Actinomycetota</taxon>
        <taxon>Actinomycetes</taxon>
        <taxon>Pseudonocardiales</taxon>
        <taxon>Pseudonocardiaceae</taxon>
        <taxon>Saccharopolyspora</taxon>
    </lineage>
</organism>
<dbReference type="EMBL" id="JBHTIW010000010">
    <property type="protein sequence ID" value="MFD0921011.1"/>
    <property type="molecule type" value="Genomic_DNA"/>
</dbReference>
<gene>
    <name evidence="5" type="ORF">ACFQ16_14785</name>
</gene>
<dbReference type="InterPro" id="IPR025734">
    <property type="entry name" value="EspG"/>
</dbReference>
<name>A0ABW3FW60_9PSEU</name>
<proteinExistence type="inferred from homology"/>
<comment type="caution">
    <text evidence="5">The sequence shown here is derived from an EMBL/GenBank/DDBJ whole genome shotgun (WGS) entry which is preliminary data.</text>
</comment>
<comment type="similarity">
    <text evidence="2">Belongs to the EspG family.</text>
</comment>
<comment type="subcellular location">
    <subcellularLocation>
        <location evidence="1">Cytoplasm</location>
    </subcellularLocation>
</comment>
<evidence type="ECO:0000256" key="1">
    <source>
        <dbReference type="ARBA" id="ARBA00004496"/>
    </source>
</evidence>
<evidence type="ECO:0000256" key="4">
    <source>
        <dbReference type="ARBA" id="ARBA00023186"/>
    </source>
</evidence>
<keyword evidence="4" id="KW-0143">Chaperone</keyword>
<evidence type="ECO:0000256" key="2">
    <source>
        <dbReference type="ARBA" id="ARBA00006411"/>
    </source>
</evidence>